<dbReference type="Proteomes" id="UP000230843">
    <property type="component" value="Unassembled WGS sequence"/>
</dbReference>
<evidence type="ECO:0000313" key="2">
    <source>
        <dbReference type="EMBL" id="PJA90036.1"/>
    </source>
</evidence>
<protein>
    <submittedName>
        <fullName evidence="2">Uncharacterized protein</fullName>
    </submittedName>
</protein>
<comment type="caution">
    <text evidence="2">The sequence shown here is derived from an EMBL/GenBank/DDBJ whole genome shotgun (WGS) entry which is preliminary data.</text>
</comment>
<evidence type="ECO:0000256" key="1">
    <source>
        <dbReference type="SAM" id="Phobius"/>
    </source>
</evidence>
<dbReference type="AlphaFoldDB" id="A0A2M7Z775"/>
<sequence>MNFISWSDWFKGIFSFFSLIGAIILFQYVGLDTNFLITFILAIISISISIVFFFSSNKVSNETKILISEMKQKLQEIKEGLFVGTTTNIKISDKVEIPKE</sequence>
<keyword evidence="1" id="KW-0812">Transmembrane</keyword>
<keyword evidence="1" id="KW-1133">Transmembrane helix</keyword>
<name>A0A2M7Z775_9BACT</name>
<gene>
    <name evidence="2" type="ORF">CO137_01230</name>
</gene>
<feature type="transmembrane region" description="Helical" evidence="1">
    <location>
        <begin position="12"/>
        <end position="29"/>
    </location>
</feature>
<proteinExistence type="predicted"/>
<feature type="transmembrane region" description="Helical" evidence="1">
    <location>
        <begin position="35"/>
        <end position="54"/>
    </location>
</feature>
<evidence type="ECO:0000313" key="3">
    <source>
        <dbReference type="Proteomes" id="UP000230843"/>
    </source>
</evidence>
<dbReference type="EMBL" id="PFVJ01000028">
    <property type="protein sequence ID" value="PJA90036.1"/>
    <property type="molecule type" value="Genomic_DNA"/>
</dbReference>
<reference evidence="3" key="1">
    <citation type="submission" date="2017-09" db="EMBL/GenBank/DDBJ databases">
        <title>Depth-based differentiation of microbial function through sediment-hosted aquifers and enrichment of novel symbionts in the deep terrestrial subsurface.</title>
        <authorList>
            <person name="Probst A.J."/>
            <person name="Ladd B."/>
            <person name="Jarett J.K."/>
            <person name="Geller-Mcgrath D.E."/>
            <person name="Sieber C.M.K."/>
            <person name="Emerson J.B."/>
            <person name="Anantharaman K."/>
            <person name="Thomas B.C."/>
            <person name="Malmstrom R."/>
            <person name="Stieglmeier M."/>
            <person name="Klingl A."/>
            <person name="Woyke T."/>
            <person name="Ryan C.M."/>
            <person name="Banfield J.F."/>
        </authorList>
    </citation>
    <scope>NUCLEOTIDE SEQUENCE [LARGE SCALE GENOMIC DNA]</scope>
</reference>
<keyword evidence="1" id="KW-0472">Membrane</keyword>
<organism evidence="2 3">
    <name type="scientific">Candidatus Magasanikbacteria bacterium CG_4_9_14_3_um_filter_32_9</name>
    <dbReference type="NCBI Taxonomy" id="1974644"/>
    <lineage>
        <taxon>Bacteria</taxon>
        <taxon>Candidatus Magasanikiibacteriota</taxon>
    </lineage>
</organism>
<accession>A0A2M7Z775</accession>